<dbReference type="EMBL" id="AKWM02000041">
    <property type="protein sequence ID" value="EKR99994.1"/>
    <property type="molecule type" value="Genomic_DNA"/>
</dbReference>
<accession>A0AA87MM79</accession>
<name>A0AA87MM79_9LEPT</name>
<gene>
    <name evidence="1" type="ORF">LEP1GSC125_3056</name>
</gene>
<dbReference type="AlphaFoldDB" id="A0AA87MM79"/>
<protein>
    <submittedName>
        <fullName evidence="1">Uncharacterized protein</fullName>
    </submittedName>
</protein>
<evidence type="ECO:0000313" key="1">
    <source>
        <dbReference type="EMBL" id="EKR99994.1"/>
    </source>
</evidence>
<reference evidence="1 2" key="1">
    <citation type="journal article" date="2014" name="Int. J. Syst. Evol. Microbiol.">
        <title>Leptospira mayottensis sp. nov., a pathogenic species of the genus Leptospira isolated from humans.</title>
        <authorList>
            <person name="Bourhy P."/>
            <person name="Collet L."/>
            <person name="Brisse S."/>
            <person name="Picardeau M."/>
        </authorList>
    </citation>
    <scope>NUCLEOTIDE SEQUENCE [LARGE SCALE GENOMIC DNA]</scope>
    <source>
        <strain evidence="1 2">200901122</strain>
    </source>
</reference>
<proteinExistence type="predicted"/>
<comment type="caution">
    <text evidence="1">The sequence shown here is derived from an EMBL/GenBank/DDBJ whole genome shotgun (WGS) entry which is preliminary data.</text>
</comment>
<dbReference type="Proteomes" id="UP000001343">
    <property type="component" value="Unassembled WGS sequence"/>
</dbReference>
<organism evidence="1 2">
    <name type="scientific">Leptospira mayottensis 200901122</name>
    <dbReference type="NCBI Taxonomy" id="1193010"/>
    <lineage>
        <taxon>Bacteria</taxon>
        <taxon>Pseudomonadati</taxon>
        <taxon>Spirochaetota</taxon>
        <taxon>Spirochaetia</taxon>
        <taxon>Leptospirales</taxon>
        <taxon>Leptospiraceae</taxon>
        <taxon>Leptospira</taxon>
    </lineage>
</organism>
<evidence type="ECO:0000313" key="2">
    <source>
        <dbReference type="Proteomes" id="UP000001343"/>
    </source>
</evidence>
<sequence length="64" mass="7685">MKKKNFKFRNLCLNVDLLLQQFLFILTKSGPLNFPLGTAFKEVKNERYNRSKSRKMDEVDFKKK</sequence>